<evidence type="ECO:0000259" key="3">
    <source>
        <dbReference type="PROSITE" id="PS01124"/>
    </source>
</evidence>
<reference evidence="4 5" key="1">
    <citation type="submission" date="2013-07" db="EMBL/GenBank/DDBJ databases">
        <authorList>
            <consortium name="DOE Joint Genome Institute"/>
            <person name="Reeve W."/>
            <person name="Huntemann M."/>
            <person name="Han J."/>
            <person name="Chen A."/>
            <person name="Kyrpides N."/>
            <person name="Mavromatis K."/>
            <person name="Markowitz V."/>
            <person name="Palaniappan K."/>
            <person name="Ivanova N."/>
            <person name="Schaumberg A."/>
            <person name="Pati A."/>
            <person name="Liolios K."/>
            <person name="Nordberg H.P."/>
            <person name="Cantor M.N."/>
            <person name="Hua S.X."/>
            <person name="Woyke T."/>
        </authorList>
    </citation>
    <scope>NUCLEOTIDE SEQUENCE [LARGE SCALE GENOMIC DNA]</scope>
    <source>
        <strain evidence="4 5">DSM 43889</strain>
    </source>
</reference>
<protein>
    <submittedName>
        <fullName evidence="4">Transcriptional regulator, AraC family with amidase-like domain</fullName>
    </submittedName>
</protein>
<keyword evidence="5" id="KW-1185">Reference proteome</keyword>
<dbReference type="SUPFAM" id="SSF52317">
    <property type="entry name" value="Class I glutamine amidotransferase-like"/>
    <property type="match status" value="1"/>
</dbReference>
<dbReference type="CDD" id="cd03137">
    <property type="entry name" value="GATase1_AraC_1"/>
    <property type="match status" value="1"/>
</dbReference>
<reference evidence="4 5" key="2">
    <citation type="submission" date="2022-06" db="EMBL/GenBank/DDBJ databases">
        <title>Genomic Encyclopedia of Type Strains, Phase I: the one thousand microbial genomes (KMG-I) project.</title>
        <authorList>
            <person name="Kyrpides N."/>
        </authorList>
    </citation>
    <scope>NUCLEOTIDE SEQUENCE [LARGE SCALE GENOMIC DNA]</scope>
    <source>
        <strain evidence="4 5">DSM 43889</strain>
    </source>
</reference>
<dbReference type="PANTHER" id="PTHR43130:SF3">
    <property type="entry name" value="HTH-TYPE TRANSCRIPTIONAL REGULATOR RV1931C"/>
    <property type="match status" value="1"/>
</dbReference>
<keyword evidence="1" id="KW-0805">Transcription regulation</keyword>
<dbReference type="SUPFAM" id="SSF46689">
    <property type="entry name" value="Homeodomain-like"/>
    <property type="match status" value="2"/>
</dbReference>
<evidence type="ECO:0000313" key="5">
    <source>
        <dbReference type="Proteomes" id="UP000791080"/>
    </source>
</evidence>
<name>A0ABT1JL35_ACTCY</name>
<dbReference type="PANTHER" id="PTHR43130">
    <property type="entry name" value="ARAC-FAMILY TRANSCRIPTIONAL REGULATOR"/>
    <property type="match status" value="1"/>
</dbReference>
<dbReference type="InterPro" id="IPR009057">
    <property type="entry name" value="Homeodomain-like_sf"/>
</dbReference>
<gene>
    <name evidence="4" type="ORF">G443_003151</name>
</gene>
<dbReference type="InterPro" id="IPR002818">
    <property type="entry name" value="DJ-1/PfpI"/>
</dbReference>
<evidence type="ECO:0000313" key="4">
    <source>
        <dbReference type="EMBL" id="MCP2332881.1"/>
    </source>
</evidence>
<sequence length="329" mass="34873">MDGVDSDTRQRTILLVLYEGSVLLDTAGPLEVFDAASQVRPNSYRVSTASPAGGMVRTSSGVRLATDAALADIRTPPDTLLVVGSPRYREAARDTALVAEIGRLAAGARRVASVCTGAFVLAAAGLLDGRRAGTHWAHCEELAESHPTVRVVPDAIFVKDGNLTTSAGVTAGIDLALALVEDDQGPQVARMIARWMVVFLQRPGGQSQFSAWSRSRPVADPGLRRVTDHITTQPAADLSVPALAALVSVSPRHLSRLFLRETGSSPGRYVEASRVAAARALLEAGSDGLDRIANQTGFATTETMRRAFLRELGVPPGAYRARFHSTRGV</sequence>
<dbReference type="InterPro" id="IPR018060">
    <property type="entry name" value="HTH_AraC"/>
</dbReference>
<dbReference type="EMBL" id="AUBJ02000001">
    <property type="protein sequence ID" value="MCP2332881.1"/>
    <property type="molecule type" value="Genomic_DNA"/>
</dbReference>
<dbReference type="PROSITE" id="PS01124">
    <property type="entry name" value="HTH_ARAC_FAMILY_2"/>
    <property type="match status" value="1"/>
</dbReference>
<feature type="domain" description="HTH araC/xylS-type" evidence="3">
    <location>
        <begin position="224"/>
        <end position="322"/>
    </location>
</feature>
<keyword evidence="2" id="KW-0804">Transcription</keyword>
<dbReference type="InterPro" id="IPR052158">
    <property type="entry name" value="INH-QAR"/>
</dbReference>
<organism evidence="4 5">
    <name type="scientific">Actinoalloteichus caeruleus DSM 43889</name>
    <dbReference type="NCBI Taxonomy" id="1120930"/>
    <lineage>
        <taxon>Bacteria</taxon>
        <taxon>Bacillati</taxon>
        <taxon>Actinomycetota</taxon>
        <taxon>Actinomycetes</taxon>
        <taxon>Pseudonocardiales</taxon>
        <taxon>Pseudonocardiaceae</taxon>
        <taxon>Actinoalloteichus</taxon>
        <taxon>Actinoalloteichus cyanogriseus</taxon>
    </lineage>
</organism>
<comment type="caution">
    <text evidence="4">The sequence shown here is derived from an EMBL/GenBank/DDBJ whole genome shotgun (WGS) entry which is preliminary data.</text>
</comment>
<dbReference type="Gene3D" id="3.40.50.880">
    <property type="match status" value="1"/>
</dbReference>
<dbReference type="Proteomes" id="UP000791080">
    <property type="component" value="Unassembled WGS sequence"/>
</dbReference>
<dbReference type="SMART" id="SM00342">
    <property type="entry name" value="HTH_ARAC"/>
    <property type="match status" value="1"/>
</dbReference>
<dbReference type="Pfam" id="PF12833">
    <property type="entry name" value="HTH_18"/>
    <property type="match status" value="1"/>
</dbReference>
<evidence type="ECO:0000256" key="1">
    <source>
        <dbReference type="ARBA" id="ARBA00023015"/>
    </source>
</evidence>
<accession>A0ABT1JL35</accession>
<evidence type="ECO:0000256" key="2">
    <source>
        <dbReference type="ARBA" id="ARBA00023163"/>
    </source>
</evidence>
<dbReference type="InterPro" id="IPR029062">
    <property type="entry name" value="Class_I_gatase-like"/>
</dbReference>
<proteinExistence type="predicted"/>
<dbReference type="Pfam" id="PF01965">
    <property type="entry name" value="DJ-1_PfpI"/>
    <property type="match status" value="1"/>
</dbReference>
<dbReference type="Gene3D" id="1.10.10.60">
    <property type="entry name" value="Homeodomain-like"/>
    <property type="match status" value="1"/>
</dbReference>